<dbReference type="AlphaFoldDB" id="A0A396IEV4"/>
<dbReference type="EMBL" id="PSQE01000004">
    <property type="protein sequence ID" value="RHN64100.1"/>
    <property type="molecule type" value="Genomic_DNA"/>
</dbReference>
<name>A0A396IEV4_MEDTR</name>
<protein>
    <submittedName>
        <fullName evidence="2">Putative ankyrin repeat-containing domain-containing protein</fullName>
    </submittedName>
</protein>
<keyword evidence="1" id="KW-0472">Membrane</keyword>
<evidence type="ECO:0000256" key="1">
    <source>
        <dbReference type="SAM" id="Phobius"/>
    </source>
</evidence>
<organism evidence="2">
    <name type="scientific">Medicago truncatula</name>
    <name type="common">Barrel medic</name>
    <name type="synonym">Medicago tribuloides</name>
    <dbReference type="NCBI Taxonomy" id="3880"/>
    <lineage>
        <taxon>Eukaryota</taxon>
        <taxon>Viridiplantae</taxon>
        <taxon>Streptophyta</taxon>
        <taxon>Embryophyta</taxon>
        <taxon>Tracheophyta</taxon>
        <taxon>Spermatophyta</taxon>
        <taxon>Magnoliopsida</taxon>
        <taxon>eudicotyledons</taxon>
        <taxon>Gunneridae</taxon>
        <taxon>Pentapetalae</taxon>
        <taxon>rosids</taxon>
        <taxon>fabids</taxon>
        <taxon>Fabales</taxon>
        <taxon>Fabaceae</taxon>
        <taxon>Papilionoideae</taxon>
        <taxon>50 kb inversion clade</taxon>
        <taxon>NPAAA clade</taxon>
        <taxon>Hologalegina</taxon>
        <taxon>IRL clade</taxon>
        <taxon>Trifolieae</taxon>
        <taxon>Medicago</taxon>
    </lineage>
</organism>
<dbReference type="Gramene" id="rna26881">
    <property type="protein sequence ID" value="RHN64100.1"/>
    <property type="gene ID" value="gene26881"/>
</dbReference>
<accession>A0A396IEV4</accession>
<sequence length="260" mass="29682">MFSEVFTVCNQRSLRLCSVFFKAFHTMIVEYWNDEEVLKKLGQALGIPLNSGVVAASESIVHDTADVGDVQVKYTQFLLESGAKVDSLDKYKNTTFHHASGYDKKECQVAGSKALLTILARVKEEKPHVRFTKEFVLVLFLYHSLCNLGCTRFQIEEEQASFSGNLNKVYGALSMLLIQFSLCIFEFFNINRWPGERQFWLVQGNLRLNYLERCKQLEAELHEGCQNSQLMGSFTNAFYTGAPTVNPVVFFPSLVYFIFL</sequence>
<gene>
    <name evidence="2" type="ORF">MtrunA17_Chr4g0065471</name>
</gene>
<keyword evidence="1" id="KW-0812">Transmembrane</keyword>
<proteinExistence type="predicted"/>
<comment type="caution">
    <text evidence="2">The sequence shown here is derived from an EMBL/GenBank/DDBJ whole genome shotgun (WGS) entry which is preliminary data.</text>
</comment>
<reference evidence="2" key="1">
    <citation type="journal article" date="2018" name="Nat. Plants">
        <title>Whole-genome landscape of Medicago truncatula symbiotic genes.</title>
        <authorList>
            <person name="Pecrix Y."/>
            <person name="Gamas P."/>
            <person name="Carrere S."/>
        </authorList>
    </citation>
    <scope>NUCLEOTIDE SEQUENCE</scope>
    <source>
        <tissue evidence="2">Leaves</tissue>
    </source>
</reference>
<dbReference type="Proteomes" id="UP000265566">
    <property type="component" value="Chromosome 4"/>
</dbReference>
<evidence type="ECO:0000313" key="2">
    <source>
        <dbReference type="EMBL" id="RHN64100.1"/>
    </source>
</evidence>
<keyword evidence="1" id="KW-1133">Transmembrane helix</keyword>
<feature type="transmembrane region" description="Helical" evidence="1">
    <location>
        <begin position="237"/>
        <end position="259"/>
    </location>
</feature>